<accession>A0A6A6E5T6</accession>
<proteinExistence type="predicted"/>
<gene>
    <name evidence="1" type="ORF">K469DRAFT_687744</name>
</gene>
<name>A0A6A6E5T6_9PEZI</name>
<dbReference type="AlphaFoldDB" id="A0A6A6E5T6"/>
<dbReference type="Proteomes" id="UP000800200">
    <property type="component" value="Unassembled WGS sequence"/>
</dbReference>
<keyword evidence="2" id="KW-1185">Reference proteome</keyword>
<evidence type="ECO:0000313" key="2">
    <source>
        <dbReference type="Proteomes" id="UP000800200"/>
    </source>
</evidence>
<dbReference type="EMBL" id="ML994632">
    <property type="protein sequence ID" value="KAF2185939.1"/>
    <property type="molecule type" value="Genomic_DNA"/>
</dbReference>
<sequence>MKFDSGLLFRDCYFMESAREMITKEFSIDGSEFNFWVKRDMIVTNMHSLFFDLLEIYKDLRTKLSYCSRVPVGKVMYVLVRKGTLNKSYRDGSEDTRQNWTHLRQE</sequence>
<evidence type="ECO:0000313" key="1">
    <source>
        <dbReference type="EMBL" id="KAF2185939.1"/>
    </source>
</evidence>
<reference evidence="1" key="1">
    <citation type="journal article" date="2020" name="Stud. Mycol.">
        <title>101 Dothideomycetes genomes: a test case for predicting lifestyles and emergence of pathogens.</title>
        <authorList>
            <person name="Haridas S."/>
            <person name="Albert R."/>
            <person name="Binder M."/>
            <person name="Bloem J."/>
            <person name="Labutti K."/>
            <person name="Salamov A."/>
            <person name="Andreopoulos B."/>
            <person name="Baker S."/>
            <person name="Barry K."/>
            <person name="Bills G."/>
            <person name="Bluhm B."/>
            <person name="Cannon C."/>
            <person name="Castanera R."/>
            <person name="Culley D."/>
            <person name="Daum C."/>
            <person name="Ezra D."/>
            <person name="Gonzalez J."/>
            <person name="Henrissat B."/>
            <person name="Kuo A."/>
            <person name="Liang C."/>
            <person name="Lipzen A."/>
            <person name="Lutzoni F."/>
            <person name="Magnuson J."/>
            <person name="Mondo S."/>
            <person name="Nolan M."/>
            <person name="Ohm R."/>
            <person name="Pangilinan J."/>
            <person name="Park H.-J."/>
            <person name="Ramirez L."/>
            <person name="Alfaro M."/>
            <person name="Sun H."/>
            <person name="Tritt A."/>
            <person name="Yoshinaga Y."/>
            <person name="Zwiers L.-H."/>
            <person name="Turgeon B."/>
            <person name="Goodwin S."/>
            <person name="Spatafora J."/>
            <person name="Crous P."/>
            <person name="Grigoriev I."/>
        </authorList>
    </citation>
    <scope>NUCLEOTIDE SEQUENCE</scope>
    <source>
        <strain evidence="1">CBS 207.26</strain>
    </source>
</reference>
<protein>
    <submittedName>
        <fullName evidence="1">Uncharacterized protein</fullName>
    </submittedName>
</protein>
<organism evidence="1 2">
    <name type="scientific">Zopfia rhizophila CBS 207.26</name>
    <dbReference type="NCBI Taxonomy" id="1314779"/>
    <lineage>
        <taxon>Eukaryota</taxon>
        <taxon>Fungi</taxon>
        <taxon>Dikarya</taxon>
        <taxon>Ascomycota</taxon>
        <taxon>Pezizomycotina</taxon>
        <taxon>Dothideomycetes</taxon>
        <taxon>Dothideomycetes incertae sedis</taxon>
        <taxon>Zopfiaceae</taxon>
        <taxon>Zopfia</taxon>
    </lineage>
</organism>